<dbReference type="NCBIfam" id="TIGR03919">
    <property type="entry name" value="T7SS_EccB"/>
    <property type="match status" value="1"/>
</dbReference>
<gene>
    <name evidence="11" type="primary">eccB</name>
    <name evidence="11" type="ORF">KOI35_42660</name>
</gene>
<proteinExistence type="inferred from homology"/>
<keyword evidence="6" id="KW-0378">Hydrolase</keyword>
<evidence type="ECO:0000256" key="2">
    <source>
        <dbReference type="ARBA" id="ARBA00008149"/>
    </source>
</evidence>
<keyword evidence="7" id="KW-0067">ATP-binding</keyword>
<evidence type="ECO:0000256" key="10">
    <source>
        <dbReference type="SAM" id="Phobius"/>
    </source>
</evidence>
<evidence type="ECO:0000256" key="9">
    <source>
        <dbReference type="ARBA" id="ARBA00023136"/>
    </source>
</evidence>
<dbReference type="Proteomes" id="UP001519654">
    <property type="component" value="Unassembled WGS sequence"/>
</dbReference>
<keyword evidence="3" id="KW-1003">Cell membrane</keyword>
<evidence type="ECO:0000256" key="1">
    <source>
        <dbReference type="ARBA" id="ARBA00004162"/>
    </source>
</evidence>
<evidence type="ECO:0000256" key="7">
    <source>
        <dbReference type="ARBA" id="ARBA00022840"/>
    </source>
</evidence>
<keyword evidence="9 10" id="KW-0472">Membrane</keyword>
<dbReference type="Gene3D" id="2.40.50.910">
    <property type="entry name" value="Type VII secretion system EccB, repeat 3 domain"/>
    <property type="match status" value="1"/>
</dbReference>
<evidence type="ECO:0000313" key="12">
    <source>
        <dbReference type="Proteomes" id="UP001519654"/>
    </source>
</evidence>
<dbReference type="Pfam" id="PF05108">
    <property type="entry name" value="T7SS_ESX1_EccB"/>
    <property type="match status" value="1"/>
</dbReference>
<comment type="subcellular location">
    <subcellularLocation>
        <location evidence="1">Cell membrane</location>
        <topology evidence="1">Single-pass membrane protein</topology>
    </subcellularLocation>
</comment>
<accession>A0ABS5Z3F4</accession>
<evidence type="ECO:0000256" key="6">
    <source>
        <dbReference type="ARBA" id="ARBA00022801"/>
    </source>
</evidence>
<comment type="caution">
    <text evidence="11">The sequence shown here is derived from an EMBL/GenBank/DDBJ whole genome shotgun (WGS) entry which is preliminary data.</text>
</comment>
<comment type="similarity">
    <text evidence="2">Belongs to the EccB family.</text>
</comment>
<feature type="transmembrane region" description="Helical" evidence="10">
    <location>
        <begin position="38"/>
        <end position="61"/>
    </location>
</feature>
<dbReference type="Gene3D" id="3.30.2390.20">
    <property type="entry name" value="Type VII secretion system EccB, repeat 1 domain"/>
    <property type="match status" value="1"/>
</dbReference>
<evidence type="ECO:0000256" key="5">
    <source>
        <dbReference type="ARBA" id="ARBA00022741"/>
    </source>
</evidence>
<keyword evidence="12" id="KW-1185">Reference proteome</keyword>
<name>A0ABS5Z3F4_9ACTN</name>
<dbReference type="EMBL" id="JAHKKG010000018">
    <property type="protein sequence ID" value="MBU2670224.1"/>
    <property type="molecule type" value="Genomic_DNA"/>
</dbReference>
<keyword evidence="5" id="KW-0547">Nucleotide-binding</keyword>
<sequence>MATRLEELHGHQYSMQRIVSALTHHDPDPGGRRGPRHLTLTLVSAMIAALLLVGVLVYGVITGRGTPTQLRGTTSVLIEKETGAQFVYVKSDDRLHPVLNFASGLLLAEGSGGQATTVRRDRLADLRRDEKVQLGATLGIPDAPNSLPQSRELIREPWAVCVQGVGTAASSTDVLIGTGAVGGGRALAVASADAAGEALLVRVPDQQNTFLVFGNRKLRLANSAVALAAFGWAGRQAQTVTAAWLNSLPQGPDVSTPRIPGLGEQSRVVEAPVGRLLRAPGPNGDQWAVVRRDDVQPLTEVQARLLQADPAADVGSPVTINTSDFARLPLDSGPLPAGADQLPKTVPTLAAISGTACAQFPDAATTPKIVVDPTAIAPAAAAAKTGTPVNSRAAAADRVSVPFGKGVLVRSVPSGSAPAGSGTFSIVTDNGVRHAIGDTDALTRLGYGQATPQNMLSEIVSLLPEGPALSIEAAKAVAG</sequence>
<dbReference type="PANTHER" id="PTHR40765:SF2">
    <property type="entry name" value="ESX-2 SECRETION SYSTEM ATPASE ECCB2"/>
    <property type="match status" value="1"/>
</dbReference>
<keyword evidence="4 10" id="KW-0812">Transmembrane</keyword>
<dbReference type="RefSeq" id="WP_215795448.1">
    <property type="nucleotide sequence ID" value="NZ_JAHKKG010000018.1"/>
</dbReference>
<dbReference type="InterPro" id="IPR044857">
    <property type="entry name" value="T7SS_EccB_R1"/>
</dbReference>
<evidence type="ECO:0000313" key="11">
    <source>
        <dbReference type="EMBL" id="MBU2670224.1"/>
    </source>
</evidence>
<evidence type="ECO:0000256" key="3">
    <source>
        <dbReference type="ARBA" id="ARBA00022475"/>
    </source>
</evidence>
<protein>
    <submittedName>
        <fullName evidence="11">Type VII secretion protein EccB</fullName>
    </submittedName>
</protein>
<dbReference type="InterPro" id="IPR007795">
    <property type="entry name" value="T7SS_EccB"/>
</dbReference>
<dbReference type="InterPro" id="IPR042485">
    <property type="entry name" value="T7SS_EccB_R3"/>
</dbReference>
<evidence type="ECO:0000256" key="4">
    <source>
        <dbReference type="ARBA" id="ARBA00022692"/>
    </source>
</evidence>
<keyword evidence="8 10" id="KW-1133">Transmembrane helix</keyword>
<evidence type="ECO:0000256" key="8">
    <source>
        <dbReference type="ARBA" id="ARBA00022989"/>
    </source>
</evidence>
<reference evidence="11 12" key="1">
    <citation type="submission" date="2021-06" db="EMBL/GenBank/DDBJ databases">
        <title>Actinoplanes lichenicola sp. nov., and Actinoplanes ovalisporus sp. nov., isolated from lichen in Thailand.</title>
        <authorList>
            <person name="Saeng-In P."/>
            <person name="Kanchanasin P."/>
            <person name="Yuki M."/>
            <person name="Kudo T."/>
            <person name="Ohkuma M."/>
            <person name="Phongsopitanun W."/>
            <person name="Tanasupawat S."/>
        </authorList>
    </citation>
    <scope>NUCLEOTIDE SEQUENCE [LARGE SCALE GENOMIC DNA]</scope>
    <source>
        <strain evidence="11 12">NBRC 110975</strain>
    </source>
</reference>
<dbReference type="PANTHER" id="PTHR40765">
    <property type="entry name" value="ESX-2 SECRETION SYSTEM ATPASE ECCB2"/>
    <property type="match status" value="1"/>
</dbReference>
<organism evidence="11 12">
    <name type="scientific">Paractinoplanes bogorensis</name>
    <dbReference type="NCBI Taxonomy" id="1610840"/>
    <lineage>
        <taxon>Bacteria</taxon>
        <taxon>Bacillati</taxon>
        <taxon>Actinomycetota</taxon>
        <taxon>Actinomycetes</taxon>
        <taxon>Micromonosporales</taxon>
        <taxon>Micromonosporaceae</taxon>
        <taxon>Paractinoplanes</taxon>
    </lineage>
</organism>